<evidence type="ECO:0000313" key="2">
    <source>
        <dbReference type="Proteomes" id="UP000712600"/>
    </source>
</evidence>
<organism evidence="1 2">
    <name type="scientific">Brassica cretica</name>
    <name type="common">Mustard</name>
    <dbReference type="NCBI Taxonomy" id="69181"/>
    <lineage>
        <taxon>Eukaryota</taxon>
        <taxon>Viridiplantae</taxon>
        <taxon>Streptophyta</taxon>
        <taxon>Embryophyta</taxon>
        <taxon>Tracheophyta</taxon>
        <taxon>Spermatophyta</taxon>
        <taxon>Magnoliopsida</taxon>
        <taxon>eudicotyledons</taxon>
        <taxon>Gunneridae</taxon>
        <taxon>Pentapetalae</taxon>
        <taxon>rosids</taxon>
        <taxon>malvids</taxon>
        <taxon>Brassicales</taxon>
        <taxon>Brassicaceae</taxon>
        <taxon>Brassiceae</taxon>
        <taxon>Brassica</taxon>
    </lineage>
</organism>
<evidence type="ECO:0000313" key="1">
    <source>
        <dbReference type="EMBL" id="KAF3600562.1"/>
    </source>
</evidence>
<dbReference type="AlphaFoldDB" id="A0A8S9SFP3"/>
<protein>
    <submittedName>
        <fullName evidence="1">Uncharacterized protein</fullName>
    </submittedName>
</protein>
<dbReference type="Proteomes" id="UP000712600">
    <property type="component" value="Unassembled WGS sequence"/>
</dbReference>
<dbReference type="EMBL" id="QGKX02000004">
    <property type="protein sequence ID" value="KAF3600562.1"/>
    <property type="molecule type" value="Genomic_DNA"/>
</dbReference>
<proteinExistence type="predicted"/>
<comment type="caution">
    <text evidence="1">The sequence shown here is derived from an EMBL/GenBank/DDBJ whole genome shotgun (WGS) entry which is preliminary data.</text>
</comment>
<sequence>MFTFLLNTGSLDVVYVFVIATTIEHRSYDIKPSVIVIIISTLITLNFESPSLSGSSPIAGEYPKPYGSEKLLSLKEQFQRKLPERINALQLIKNADAF</sequence>
<accession>A0A8S9SFP3</accession>
<gene>
    <name evidence="1" type="ORF">F2Q69_00037305</name>
</gene>
<reference evidence="1" key="1">
    <citation type="submission" date="2019-12" db="EMBL/GenBank/DDBJ databases">
        <title>Genome sequencing and annotation of Brassica cretica.</title>
        <authorList>
            <person name="Studholme D.J."/>
            <person name="Sarris P."/>
        </authorList>
    </citation>
    <scope>NUCLEOTIDE SEQUENCE</scope>
    <source>
        <strain evidence="1">PFS-109/04</strain>
        <tissue evidence="1">Leaf</tissue>
    </source>
</reference>
<name>A0A8S9SFP3_BRACR</name>